<keyword evidence="3" id="KW-1185">Reference proteome</keyword>
<evidence type="ECO:0000313" key="4">
    <source>
        <dbReference type="Proteomes" id="UP000324176"/>
    </source>
</evidence>
<evidence type="ECO:0000313" key="3">
    <source>
        <dbReference type="Proteomes" id="UP000034156"/>
    </source>
</evidence>
<dbReference type="Proteomes" id="UP000324176">
    <property type="component" value="Unassembled WGS sequence"/>
</dbReference>
<sequence length="72" mass="8545">MYEPRLTLSTLNVSKESNLSVLIRNNPKAEYILVKKRQDFARTLITWWEWILMNLALFYSKVSEIRAVKNIS</sequence>
<dbReference type="RefSeq" id="WP_046849412.1">
    <property type="nucleotide sequence ID" value="NZ_CP011451.1"/>
</dbReference>
<name>A0A0F7KEU3_9PROT</name>
<dbReference type="AlphaFoldDB" id="A0A0F7KEU3"/>
<accession>A0A0F7KEU3</accession>
<protein>
    <submittedName>
        <fullName evidence="1">Uncharacterized protein</fullName>
    </submittedName>
</protein>
<gene>
    <name evidence="1" type="ORF">AAW31_05100</name>
    <name evidence="2" type="ORF">BCL69_10437</name>
</gene>
<reference evidence="2 4" key="3">
    <citation type="submission" date="2019-07" db="EMBL/GenBank/DDBJ databases">
        <title>Active sludge and wastewater microbial communities from Klosterneuburg, Austria.</title>
        <authorList>
            <person name="Wagner M."/>
        </authorList>
    </citation>
    <scope>NUCLEOTIDE SEQUENCE [LARGE SCALE GENOMIC DNA]</scope>
    <source>
        <strain evidence="2 4">Nm2</strain>
    </source>
</reference>
<evidence type="ECO:0000313" key="1">
    <source>
        <dbReference type="EMBL" id="AKH37324.1"/>
    </source>
</evidence>
<reference evidence="1 3" key="2">
    <citation type="journal article" date="2016" name="Genome Announc.">
        <title>Genome Sequence of Nitrosomonas communis Strain Nm2, a Mesophilic Ammonia-Oxidizing Bacterium Isolated from Mediterranean Soil.</title>
        <authorList>
            <person name="Kozlowski J.A."/>
            <person name="Kits K.D."/>
            <person name="Stein L.Y."/>
        </authorList>
    </citation>
    <scope>NUCLEOTIDE SEQUENCE [LARGE SCALE GENOMIC DNA]</scope>
    <source>
        <strain evidence="1 3">Nm2</strain>
    </source>
</reference>
<dbReference type="EMBL" id="CP011451">
    <property type="protein sequence ID" value="AKH37324.1"/>
    <property type="molecule type" value="Genomic_DNA"/>
</dbReference>
<dbReference type="KEGG" id="nco:AAW31_05100"/>
<dbReference type="PATRIC" id="fig|44574.3.peg.1231"/>
<dbReference type="EMBL" id="VNHT01000043">
    <property type="protein sequence ID" value="TYP82946.1"/>
    <property type="molecule type" value="Genomic_DNA"/>
</dbReference>
<dbReference type="Proteomes" id="UP000034156">
    <property type="component" value="Chromosome"/>
</dbReference>
<proteinExistence type="predicted"/>
<evidence type="ECO:0000313" key="2">
    <source>
        <dbReference type="EMBL" id="TYP82946.1"/>
    </source>
</evidence>
<organism evidence="1 3">
    <name type="scientific">Nitrosomonas communis</name>
    <dbReference type="NCBI Taxonomy" id="44574"/>
    <lineage>
        <taxon>Bacteria</taxon>
        <taxon>Pseudomonadati</taxon>
        <taxon>Pseudomonadota</taxon>
        <taxon>Betaproteobacteria</taxon>
        <taxon>Nitrosomonadales</taxon>
        <taxon>Nitrosomonadaceae</taxon>
        <taxon>Nitrosomonas</taxon>
    </lineage>
</organism>
<reference evidence="3" key="1">
    <citation type="submission" date="2015-05" db="EMBL/GenBank/DDBJ databases">
        <title>Draft genome of Nitrosomonas communis strain Nm2.</title>
        <authorList>
            <person name="Kozlowski J.A."/>
            <person name="Kits K.D."/>
            <person name="Stein L.Y."/>
        </authorList>
    </citation>
    <scope>NUCLEOTIDE SEQUENCE [LARGE SCALE GENOMIC DNA]</scope>
    <source>
        <strain evidence="3">Nm2</strain>
    </source>
</reference>